<accession>A0A5K7ZN18</accession>
<evidence type="ECO:0000256" key="1">
    <source>
        <dbReference type="SAM" id="Phobius"/>
    </source>
</evidence>
<keyword evidence="1" id="KW-0472">Membrane</keyword>
<proteinExistence type="predicted"/>
<dbReference type="Proteomes" id="UP000427769">
    <property type="component" value="Chromosome"/>
</dbReference>
<protein>
    <submittedName>
        <fullName evidence="2">Uncharacterized protein</fullName>
    </submittedName>
</protein>
<dbReference type="EMBL" id="AP021875">
    <property type="protein sequence ID" value="BBO77537.1"/>
    <property type="molecule type" value="Genomic_DNA"/>
</dbReference>
<evidence type="ECO:0000313" key="3">
    <source>
        <dbReference type="Proteomes" id="UP000427769"/>
    </source>
</evidence>
<dbReference type="OrthoDB" id="5421832at2"/>
<organism evidence="2 3">
    <name type="scientific">Desulfosarcina widdelii</name>
    <dbReference type="NCBI Taxonomy" id="947919"/>
    <lineage>
        <taxon>Bacteria</taxon>
        <taxon>Pseudomonadati</taxon>
        <taxon>Thermodesulfobacteriota</taxon>
        <taxon>Desulfobacteria</taxon>
        <taxon>Desulfobacterales</taxon>
        <taxon>Desulfosarcinaceae</taxon>
        <taxon>Desulfosarcina</taxon>
    </lineage>
</organism>
<feature type="transmembrane region" description="Helical" evidence="1">
    <location>
        <begin position="16"/>
        <end position="34"/>
    </location>
</feature>
<keyword evidence="3" id="KW-1185">Reference proteome</keyword>
<keyword evidence="1" id="KW-0812">Transmembrane</keyword>
<name>A0A5K7ZN18_9BACT</name>
<sequence length="70" mass="7684">MNKQDCVNEKWSSRTMGLIVLPLALALGSIGFLILPVVGIFFAVPLFILSFFFLAAPDSKVCRLILRKGS</sequence>
<feature type="transmembrane region" description="Helical" evidence="1">
    <location>
        <begin position="40"/>
        <end position="57"/>
    </location>
</feature>
<reference evidence="2 3" key="1">
    <citation type="submission" date="2019-11" db="EMBL/GenBank/DDBJ databases">
        <title>Comparative genomics of hydrocarbon-degrading Desulfosarcina strains.</title>
        <authorList>
            <person name="Watanabe M."/>
            <person name="Kojima H."/>
            <person name="Fukui M."/>
        </authorList>
    </citation>
    <scope>NUCLEOTIDE SEQUENCE [LARGE SCALE GENOMIC DNA]</scope>
    <source>
        <strain evidence="2 3">PP31</strain>
    </source>
</reference>
<evidence type="ECO:0000313" key="2">
    <source>
        <dbReference type="EMBL" id="BBO77537.1"/>
    </source>
</evidence>
<dbReference type="RefSeq" id="WP_155306268.1">
    <property type="nucleotide sequence ID" value="NZ_AP021875.1"/>
</dbReference>
<dbReference type="KEGG" id="dwd:DSCW_49540"/>
<gene>
    <name evidence="2" type="ORF">DSCW_49540</name>
</gene>
<keyword evidence="1" id="KW-1133">Transmembrane helix</keyword>
<dbReference type="AlphaFoldDB" id="A0A5K7ZN18"/>